<feature type="compositionally biased region" description="Basic and acidic residues" evidence="1">
    <location>
        <begin position="124"/>
        <end position="134"/>
    </location>
</feature>
<dbReference type="AlphaFoldDB" id="A0A495QYP7"/>
<evidence type="ECO:0000256" key="2">
    <source>
        <dbReference type="SAM" id="Phobius"/>
    </source>
</evidence>
<name>A0A495QYP7_9ACTN</name>
<dbReference type="InterPro" id="IPR045428">
    <property type="entry name" value="EACC1"/>
</dbReference>
<comment type="caution">
    <text evidence="3">The sequence shown here is derived from an EMBL/GenBank/DDBJ whole genome shotgun (WGS) entry which is preliminary data.</text>
</comment>
<protein>
    <submittedName>
        <fullName evidence="3">Uncharacterized protein</fullName>
    </submittedName>
</protein>
<gene>
    <name evidence="3" type="ORF">BZB76_0800</name>
</gene>
<proteinExistence type="predicted"/>
<feature type="region of interest" description="Disordered" evidence="1">
    <location>
        <begin position="113"/>
        <end position="134"/>
    </location>
</feature>
<accession>A0A495QYP7</accession>
<evidence type="ECO:0000313" key="3">
    <source>
        <dbReference type="EMBL" id="RKS79339.1"/>
    </source>
</evidence>
<evidence type="ECO:0000313" key="4">
    <source>
        <dbReference type="Proteomes" id="UP000274601"/>
    </source>
</evidence>
<dbReference type="Pfam" id="PF19953">
    <property type="entry name" value="EACC1"/>
    <property type="match status" value="1"/>
</dbReference>
<keyword evidence="4" id="KW-1185">Reference proteome</keyword>
<feature type="transmembrane region" description="Helical" evidence="2">
    <location>
        <begin position="52"/>
        <end position="74"/>
    </location>
</feature>
<organism evidence="3 4">
    <name type="scientific">Actinomadura pelletieri DSM 43383</name>
    <dbReference type="NCBI Taxonomy" id="1120940"/>
    <lineage>
        <taxon>Bacteria</taxon>
        <taxon>Bacillati</taxon>
        <taxon>Actinomycetota</taxon>
        <taxon>Actinomycetes</taxon>
        <taxon>Streptosporangiales</taxon>
        <taxon>Thermomonosporaceae</taxon>
        <taxon>Actinomadura</taxon>
    </lineage>
</organism>
<sequence>MKVTVSIAEAGNGADELRALRSWLVAEDELRGRVRHVAQPPEPGTLGATVEILTVAIESGGAAVALVSALITWLQQRRGQMTVKVTRPDGTSLELTTDTSTTEDRARELLTELLHAGTEPPAEQSERENPDDTD</sequence>
<reference evidence="3 4" key="1">
    <citation type="submission" date="2018-10" db="EMBL/GenBank/DDBJ databases">
        <title>Genomic Encyclopedia of Archaeal and Bacterial Type Strains, Phase II (KMG-II): from individual species to whole genera.</title>
        <authorList>
            <person name="Goeker M."/>
        </authorList>
    </citation>
    <scope>NUCLEOTIDE SEQUENCE [LARGE SCALE GENOMIC DNA]</scope>
    <source>
        <strain evidence="3 4">DSM 43383</strain>
    </source>
</reference>
<keyword evidence="2" id="KW-1133">Transmembrane helix</keyword>
<dbReference type="Proteomes" id="UP000274601">
    <property type="component" value="Unassembled WGS sequence"/>
</dbReference>
<keyword evidence="2" id="KW-0472">Membrane</keyword>
<evidence type="ECO:0000256" key="1">
    <source>
        <dbReference type="SAM" id="MobiDB-lite"/>
    </source>
</evidence>
<dbReference type="EMBL" id="RBWU01000001">
    <property type="protein sequence ID" value="RKS79339.1"/>
    <property type="molecule type" value="Genomic_DNA"/>
</dbReference>
<keyword evidence="2" id="KW-0812">Transmembrane</keyword>